<dbReference type="AlphaFoldDB" id="F2JME2"/>
<dbReference type="KEGG" id="cle:Clole_1736"/>
<organism evidence="2 3">
    <name type="scientific">Cellulosilyticum lentocellum (strain ATCC 49066 / DSM 5427 / NCIMB 11756 / RHM5)</name>
    <name type="common">Clostridium lentocellum</name>
    <dbReference type="NCBI Taxonomy" id="642492"/>
    <lineage>
        <taxon>Bacteria</taxon>
        <taxon>Bacillati</taxon>
        <taxon>Bacillota</taxon>
        <taxon>Clostridia</taxon>
        <taxon>Lachnospirales</taxon>
        <taxon>Cellulosilyticaceae</taxon>
        <taxon>Cellulosilyticum</taxon>
    </lineage>
</organism>
<keyword evidence="1" id="KW-0175">Coiled coil</keyword>
<dbReference type="EMBL" id="CP002582">
    <property type="protein sequence ID" value="ADZ83460.1"/>
    <property type="molecule type" value="Genomic_DNA"/>
</dbReference>
<name>F2JME2_CELLD</name>
<protein>
    <submittedName>
        <fullName evidence="2">Sporulation stage III protein AB</fullName>
    </submittedName>
</protein>
<accession>F2JME2</accession>
<keyword evidence="3" id="KW-1185">Reference proteome</keyword>
<dbReference type="Proteomes" id="UP000008467">
    <property type="component" value="Chromosome"/>
</dbReference>
<dbReference type="HOGENOM" id="CLU_120887_0_1_9"/>
<reference evidence="2 3" key="1">
    <citation type="journal article" date="2011" name="J. Bacteriol.">
        <title>Complete genome sequence of the cellulose-degrading bacterium Cellulosilyticum lentocellum.</title>
        <authorList>
            <consortium name="US DOE Joint Genome Institute"/>
            <person name="Miller D.A."/>
            <person name="Suen G."/>
            <person name="Bruce D."/>
            <person name="Copeland A."/>
            <person name="Cheng J.F."/>
            <person name="Detter C."/>
            <person name="Goodwin L.A."/>
            <person name="Han C.S."/>
            <person name="Hauser L.J."/>
            <person name="Land M.L."/>
            <person name="Lapidus A."/>
            <person name="Lucas S."/>
            <person name="Meincke L."/>
            <person name="Pitluck S."/>
            <person name="Tapia R."/>
            <person name="Teshima H."/>
            <person name="Woyke T."/>
            <person name="Fox B.G."/>
            <person name="Angert E.R."/>
            <person name="Currie C.R."/>
        </authorList>
    </citation>
    <scope>NUCLEOTIDE SEQUENCE [LARGE SCALE GENOMIC DNA]</scope>
    <source>
        <strain evidence="3">ATCC 49066 / DSM 5427 / NCIMB 11756 / RHM5</strain>
    </source>
</reference>
<dbReference type="InterPro" id="IPR014198">
    <property type="entry name" value="Spore_III_AB"/>
</dbReference>
<feature type="coiled-coil region" evidence="1">
    <location>
        <begin position="129"/>
        <end position="156"/>
    </location>
</feature>
<evidence type="ECO:0000256" key="1">
    <source>
        <dbReference type="SAM" id="Coils"/>
    </source>
</evidence>
<evidence type="ECO:0000313" key="3">
    <source>
        <dbReference type="Proteomes" id="UP000008467"/>
    </source>
</evidence>
<sequence length="173" mass="19770">MMKLLAIGLVLIGCILGGIWLDEDQKKRIEELGKFIYLFELLKAEIDYRLTPLKEACLIVGKRTNNKSIDAVMMGFAKSLEDKESVRVEEMWENAINAQKQAFHLQAEDYKLLYSFGGACGYLDKNMEKRNIEMVLEQLRQSTKEAKEKYQKTSKLNRSLGVLVGLGLSIFLL</sequence>
<dbReference type="Pfam" id="PF09548">
    <property type="entry name" value="Spore_III_AB"/>
    <property type="match status" value="1"/>
</dbReference>
<proteinExistence type="predicted"/>
<dbReference type="STRING" id="642492.Clole_1736"/>
<dbReference type="RefSeq" id="WP_013656757.1">
    <property type="nucleotide sequence ID" value="NC_015275.1"/>
</dbReference>
<gene>
    <name evidence="2" type="ordered locus">Clole_1736</name>
</gene>
<dbReference type="PIRSF" id="PIRSF021435">
    <property type="entry name" value="SpoIIIAB"/>
    <property type="match status" value="1"/>
</dbReference>
<evidence type="ECO:0000313" key="2">
    <source>
        <dbReference type="EMBL" id="ADZ83460.1"/>
    </source>
</evidence>